<keyword evidence="2" id="KW-1185">Reference proteome</keyword>
<sequence>MLTVIKQLFVPQKDYAGRDIDNMIMRLAAQTGTDITAWSYINELSVYENTLSGMRVYPHELSKYAA</sequence>
<accession>A0A7Z2T6L0</accession>
<protein>
    <submittedName>
        <fullName evidence="1">Uncharacterized protein</fullName>
    </submittedName>
</protein>
<dbReference type="RefSeq" id="WP_164649991.1">
    <property type="nucleotide sequence ID" value="NZ_CP047476.1"/>
</dbReference>
<reference evidence="1 2" key="1">
    <citation type="submission" date="2020-01" db="EMBL/GenBank/DDBJ databases">
        <title>Whole genome and functional gene identification of agarase of Vibrio HN897.</title>
        <authorList>
            <person name="Liu Y."/>
            <person name="Zhao Z."/>
        </authorList>
    </citation>
    <scope>NUCLEOTIDE SEQUENCE [LARGE SCALE GENOMIC DNA]</scope>
    <source>
        <strain evidence="1 2">HN897</strain>
    </source>
</reference>
<proteinExistence type="predicted"/>
<name>A0A7Z2T6L0_9VIBR</name>
<dbReference type="KEGG" id="vas:GT360_16145"/>
<evidence type="ECO:0000313" key="1">
    <source>
        <dbReference type="EMBL" id="QIA65092.1"/>
    </source>
</evidence>
<dbReference type="Proteomes" id="UP000464262">
    <property type="component" value="Chromosome 2"/>
</dbReference>
<gene>
    <name evidence="1" type="ORF">GT360_16145</name>
</gene>
<dbReference type="EMBL" id="CP047476">
    <property type="protein sequence ID" value="QIA65092.1"/>
    <property type="molecule type" value="Genomic_DNA"/>
</dbReference>
<evidence type="ECO:0000313" key="2">
    <source>
        <dbReference type="Proteomes" id="UP000464262"/>
    </source>
</evidence>
<organism evidence="1 2">
    <name type="scientific">Vibrio astriarenae</name>
    <dbReference type="NCBI Taxonomy" id="1481923"/>
    <lineage>
        <taxon>Bacteria</taxon>
        <taxon>Pseudomonadati</taxon>
        <taxon>Pseudomonadota</taxon>
        <taxon>Gammaproteobacteria</taxon>
        <taxon>Vibrionales</taxon>
        <taxon>Vibrionaceae</taxon>
        <taxon>Vibrio</taxon>
    </lineage>
</organism>
<dbReference type="AlphaFoldDB" id="A0A7Z2T6L0"/>